<keyword evidence="3" id="KW-1185">Reference proteome</keyword>
<dbReference type="Proteomes" id="UP000001211">
    <property type="component" value="Segment"/>
</dbReference>
<sequence length="126" mass="14318">MIDTDDQDHQFFDILYQQWSQTSKAKSAYWIVKEDLDEHLQYQIIAVDSNTQEESWVGSFHTEADADFVAGLNGAVPDLIRRLHEAIDEATRKDEANDIAQGQLADALLENEGLKAQILELERQLG</sequence>
<feature type="coiled-coil region" evidence="1">
    <location>
        <begin position="97"/>
        <end position="124"/>
    </location>
</feature>
<accession>B3VGI7</accession>
<gene>
    <name evidence="2" type="primary">38</name>
    <name evidence="2" type="ORF">Pukovnik_38</name>
</gene>
<dbReference type="OrthoDB" id="14787at10239"/>
<dbReference type="GeneID" id="6417630"/>
<dbReference type="KEGG" id="vg:6417630"/>
<proteinExistence type="predicted"/>
<dbReference type="RefSeq" id="YP_001994855.1">
    <property type="nucleotide sequence ID" value="NC_011023.1"/>
</dbReference>
<evidence type="ECO:0000313" key="2">
    <source>
        <dbReference type="EMBL" id="ACE79964.1"/>
    </source>
</evidence>
<dbReference type="EMBL" id="EU744250">
    <property type="protein sequence ID" value="ACE79964.1"/>
    <property type="molecule type" value="Genomic_DNA"/>
</dbReference>
<protein>
    <submittedName>
        <fullName evidence="2">Uncharacterized protein</fullName>
    </submittedName>
</protein>
<keyword evidence="1" id="KW-0175">Coiled coil</keyword>
<organism evidence="2 3">
    <name type="scientific">Mycobacterium phage Pukovnik</name>
    <dbReference type="NCBI Taxonomy" id="2914013"/>
    <lineage>
        <taxon>Viruses</taxon>
        <taxon>Duplodnaviria</taxon>
        <taxon>Heunggongvirae</taxon>
        <taxon>Uroviricota</taxon>
        <taxon>Caudoviricetes</taxon>
        <taxon>Pukovnikvirus</taxon>
        <taxon>Pukovnikvirus pukovnik</taxon>
    </lineage>
</organism>
<name>B3VGI7_9CAUD</name>
<evidence type="ECO:0000256" key="1">
    <source>
        <dbReference type="SAM" id="Coils"/>
    </source>
</evidence>
<evidence type="ECO:0000313" key="3">
    <source>
        <dbReference type="Proteomes" id="UP000001211"/>
    </source>
</evidence>
<reference evidence="2 3" key="1">
    <citation type="submission" date="2008-05" db="EMBL/GenBank/DDBJ databases">
        <authorList>
            <person name="Vogelsberger A.M."/>
            <person name="Jacobs-Sera D."/>
            <person name="Hendrix R.W."/>
            <person name="Hatfull G.F."/>
        </authorList>
    </citation>
    <scope>NUCLEOTIDE SEQUENCE [LARGE SCALE GENOMIC DNA]</scope>
    <source>
        <strain evidence="2 3">Pukovnik</strain>
    </source>
</reference>